<feature type="region of interest" description="Disordered" evidence="1">
    <location>
        <begin position="88"/>
        <end position="118"/>
    </location>
</feature>
<keyword evidence="3" id="KW-1185">Reference proteome</keyword>
<gene>
    <name evidence="2" type="primary">MFSD6_1</name>
    <name evidence="2" type="ORF">OS493_011779</name>
</gene>
<protein>
    <submittedName>
        <fullName evidence="2">Major facilitator super domain-containing protein 6</fullName>
    </submittedName>
</protein>
<feature type="compositionally biased region" description="Polar residues" evidence="1">
    <location>
        <begin position="44"/>
        <end position="56"/>
    </location>
</feature>
<sequence>MTHAAVWAACTSYVGRIAPPGYATSAQVAQKCLGPDERMRPNQLDVTTKAKQSPHNSPEVDSPPSVVAPLMPGLFFSPTQRILNSELLVGTSSPEAPQADDSEPYPVQDLCESSGPFF</sequence>
<name>A0A9W9YDS3_9CNID</name>
<dbReference type="OrthoDB" id="5989317at2759"/>
<organism evidence="2 3">
    <name type="scientific">Desmophyllum pertusum</name>
    <dbReference type="NCBI Taxonomy" id="174260"/>
    <lineage>
        <taxon>Eukaryota</taxon>
        <taxon>Metazoa</taxon>
        <taxon>Cnidaria</taxon>
        <taxon>Anthozoa</taxon>
        <taxon>Hexacorallia</taxon>
        <taxon>Scleractinia</taxon>
        <taxon>Caryophylliina</taxon>
        <taxon>Caryophylliidae</taxon>
        <taxon>Desmophyllum</taxon>
    </lineage>
</organism>
<evidence type="ECO:0000313" key="3">
    <source>
        <dbReference type="Proteomes" id="UP001163046"/>
    </source>
</evidence>
<reference evidence="2" key="1">
    <citation type="submission" date="2023-01" db="EMBL/GenBank/DDBJ databases">
        <title>Genome assembly of the deep-sea coral Lophelia pertusa.</title>
        <authorList>
            <person name="Herrera S."/>
            <person name="Cordes E."/>
        </authorList>
    </citation>
    <scope>NUCLEOTIDE SEQUENCE</scope>
    <source>
        <strain evidence="2">USNM1676648</strain>
        <tissue evidence="2">Polyp</tissue>
    </source>
</reference>
<dbReference type="AlphaFoldDB" id="A0A9W9YDS3"/>
<evidence type="ECO:0000313" key="2">
    <source>
        <dbReference type="EMBL" id="KAJ7336565.1"/>
    </source>
</evidence>
<evidence type="ECO:0000256" key="1">
    <source>
        <dbReference type="SAM" id="MobiDB-lite"/>
    </source>
</evidence>
<proteinExistence type="predicted"/>
<feature type="region of interest" description="Disordered" evidence="1">
    <location>
        <begin position="35"/>
        <end position="65"/>
    </location>
</feature>
<dbReference type="EMBL" id="MU827782">
    <property type="protein sequence ID" value="KAJ7336565.1"/>
    <property type="molecule type" value="Genomic_DNA"/>
</dbReference>
<dbReference type="Proteomes" id="UP001163046">
    <property type="component" value="Unassembled WGS sequence"/>
</dbReference>
<accession>A0A9W9YDS3</accession>
<comment type="caution">
    <text evidence="2">The sequence shown here is derived from an EMBL/GenBank/DDBJ whole genome shotgun (WGS) entry which is preliminary data.</text>
</comment>